<sequence>MSRHPRSKGGRLSAGLKRIGPLCISMGLLVGLRLLGPQYLDQQTLSEWLRPLGALAPVAFILLLAVRPVTLLPGQLFTAVGGILFGMAMGTAYALVGTLLATGLIHFLARRLGRKPMRRLAGDKHPVFQRAAREHGFQLGFLACVNSVIPADVMLATASASGARYGPLALGAVVGTLPGTLLTALFGSSLGQGKTWMTAVSAAGMVVSLLLGLVLGRKLMRELLAKEAPASRDRPGRARPGPESARPTGSTRPGAAPCLPAAPGRH</sequence>
<feature type="domain" description="VTT" evidence="8">
    <location>
        <begin position="72"/>
        <end position="188"/>
    </location>
</feature>
<evidence type="ECO:0000256" key="5">
    <source>
        <dbReference type="ARBA" id="ARBA00023136"/>
    </source>
</evidence>
<keyword evidence="3 6" id="KW-0812">Transmembrane</keyword>
<feature type="compositionally biased region" description="Basic and acidic residues" evidence="7">
    <location>
        <begin position="226"/>
        <end position="236"/>
    </location>
</feature>
<evidence type="ECO:0000313" key="9">
    <source>
        <dbReference type="EMBL" id="ATB49350.1"/>
    </source>
</evidence>
<dbReference type="InterPro" id="IPR032816">
    <property type="entry name" value="VTT_dom"/>
</dbReference>
<keyword evidence="10" id="KW-1185">Reference proteome</keyword>
<dbReference type="AlphaFoldDB" id="A0A250K0D3"/>
<gene>
    <name evidence="9" type="ORF">MYMAC_004993</name>
</gene>
<dbReference type="KEGG" id="mmas:MYMAC_004993"/>
<evidence type="ECO:0000259" key="8">
    <source>
        <dbReference type="Pfam" id="PF09335"/>
    </source>
</evidence>
<evidence type="ECO:0000256" key="2">
    <source>
        <dbReference type="ARBA" id="ARBA00022475"/>
    </source>
</evidence>
<reference evidence="9 10" key="1">
    <citation type="submission" date="2017-06" db="EMBL/GenBank/DDBJ databases">
        <title>Sequencing and comparative analysis of myxobacterial genomes.</title>
        <authorList>
            <person name="Rupp O."/>
            <person name="Goesmann A."/>
            <person name="Sogaard-Andersen L."/>
        </authorList>
    </citation>
    <scope>NUCLEOTIDE SEQUENCE [LARGE SCALE GENOMIC DNA]</scope>
    <source>
        <strain evidence="9 10">DSM 14697</strain>
    </source>
</reference>
<proteinExistence type="inferred from homology"/>
<name>A0A250K0D3_9BACT</name>
<dbReference type="RefSeq" id="WP_095959928.1">
    <property type="nucleotide sequence ID" value="NZ_CP022203.1"/>
</dbReference>
<feature type="transmembrane region" description="Helical" evidence="6">
    <location>
        <begin position="76"/>
        <end position="109"/>
    </location>
</feature>
<dbReference type="EMBL" id="CP022203">
    <property type="protein sequence ID" value="ATB49350.1"/>
    <property type="molecule type" value="Genomic_DNA"/>
</dbReference>
<evidence type="ECO:0000256" key="1">
    <source>
        <dbReference type="ARBA" id="ARBA00004651"/>
    </source>
</evidence>
<dbReference type="Proteomes" id="UP000217343">
    <property type="component" value="Chromosome"/>
</dbReference>
<evidence type="ECO:0000256" key="3">
    <source>
        <dbReference type="ARBA" id="ARBA00022692"/>
    </source>
</evidence>
<organism evidence="9 10">
    <name type="scientific">Corallococcus macrosporus DSM 14697</name>
    <dbReference type="NCBI Taxonomy" id="1189310"/>
    <lineage>
        <taxon>Bacteria</taxon>
        <taxon>Pseudomonadati</taxon>
        <taxon>Myxococcota</taxon>
        <taxon>Myxococcia</taxon>
        <taxon>Myxococcales</taxon>
        <taxon>Cystobacterineae</taxon>
        <taxon>Myxococcaceae</taxon>
        <taxon>Corallococcus</taxon>
    </lineage>
</organism>
<evidence type="ECO:0000256" key="4">
    <source>
        <dbReference type="ARBA" id="ARBA00022989"/>
    </source>
</evidence>
<evidence type="ECO:0000313" key="10">
    <source>
        <dbReference type="Proteomes" id="UP000217343"/>
    </source>
</evidence>
<accession>A0A250K0D3</accession>
<evidence type="ECO:0000256" key="6">
    <source>
        <dbReference type="RuleBase" id="RU366058"/>
    </source>
</evidence>
<feature type="region of interest" description="Disordered" evidence="7">
    <location>
        <begin position="226"/>
        <end position="266"/>
    </location>
</feature>
<dbReference type="PANTHER" id="PTHR12677:SF59">
    <property type="entry name" value="GOLGI APPARATUS MEMBRANE PROTEIN TVP38-RELATED"/>
    <property type="match status" value="1"/>
</dbReference>
<dbReference type="GO" id="GO:0005886">
    <property type="term" value="C:plasma membrane"/>
    <property type="evidence" value="ECO:0007669"/>
    <property type="project" value="UniProtKB-SubCell"/>
</dbReference>
<feature type="transmembrane region" description="Helical" evidence="6">
    <location>
        <begin position="196"/>
        <end position="216"/>
    </location>
</feature>
<keyword evidence="2 6" id="KW-1003">Cell membrane</keyword>
<feature type="compositionally biased region" description="Low complexity" evidence="7">
    <location>
        <begin position="253"/>
        <end position="266"/>
    </location>
</feature>
<feature type="transmembrane region" description="Helical" evidence="6">
    <location>
        <begin position="168"/>
        <end position="190"/>
    </location>
</feature>
<comment type="similarity">
    <text evidence="6">Belongs to the TVP38/TMEM64 family.</text>
</comment>
<comment type="subcellular location">
    <subcellularLocation>
        <location evidence="1 6">Cell membrane</location>
        <topology evidence="1 6">Multi-pass membrane protein</topology>
    </subcellularLocation>
</comment>
<evidence type="ECO:0000256" key="7">
    <source>
        <dbReference type="SAM" id="MobiDB-lite"/>
    </source>
</evidence>
<protein>
    <recommendedName>
        <fullName evidence="6">TVP38/TMEM64 family membrane protein</fullName>
    </recommendedName>
</protein>
<keyword evidence="4 6" id="KW-1133">Transmembrane helix</keyword>
<feature type="transmembrane region" description="Helical" evidence="6">
    <location>
        <begin position="48"/>
        <end position="70"/>
    </location>
</feature>
<dbReference type="OrthoDB" id="5497811at2"/>
<dbReference type="PANTHER" id="PTHR12677">
    <property type="entry name" value="GOLGI APPARATUS MEMBRANE PROTEIN TVP38-RELATED"/>
    <property type="match status" value="1"/>
</dbReference>
<keyword evidence="5 6" id="KW-0472">Membrane</keyword>
<feature type="transmembrane region" description="Helical" evidence="6">
    <location>
        <begin position="19"/>
        <end position="36"/>
    </location>
</feature>
<dbReference type="InterPro" id="IPR015414">
    <property type="entry name" value="TMEM64"/>
</dbReference>
<dbReference type="Pfam" id="PF09335">
    <property type="entry name" value="VTT_dom"/>
    <property type="match status" value="1"/>
</dbReference>